<dbReference type="EMBL" id="CAFBQG010000022">
    <property type="protein sequence ID" value="CAB5045572.1"/>
    <property type="molecule type" value="Genomic_DNA"/>
</dbReference>
<evidence type="ECO:0000256" key="2">
    <source>
        <dbReference type="ARBA" id="ARBA00022490"/>
    </source>
</evidence>
<dbReference type="GO" id="GO:0005524">
    <property type="term" value="F:ATP binding"/>
    <property type="evidence" value="ECO:0007669"/>
    <property type="project" value="UniProtKB-KW"/>
</dbReference>
<dbReference type="GO" id="GO:0032267">
    <property type="term" value="F:tRNA(Ile)-lysidine synthase activity"/>
    <property type="evidence" value="ECO:0007669"/>
    <property type="project" value="UniProtKB-EC"/>
</dbReference>
<gene>
    <name evidence="12" type="ORF">UFOPK2648_00043</name>
    <name evidence="13" type="ORF">UFOPK2824_00975</name>
    <name evidence="14" type="ORF">UFOPK3037_00846</name>
    <name evidence="15" type="ORF">UFOPK3278_00571</name>
    <name evidence="11" type="ORF">UFOPK3406_00372</name>
    <name evidence="10" type="ORF">UFOPK3925_00340</name>
    <name evidence="16" type="ORF">UFOPK4097_00043</name>
    <name evidence="17" type="ORF">UFOPK4301_00289</name>
</gene>
<evidence type="ECO:0000259" key="8">
    <source>
        <dbReference type="Pfam" id="PF01171"/>
    </source>
</evidence>
<dbReference type="EMBL" id="CAFAAO010000009">
    <property type="protein sequence ID" value="CAB4804303.1"/>
    <property type="molecule type" value="Genomic_DNA"/>
</dbReference>
<dbReference type="InterPro" id="IPR015262">
    <property type="entry name" value="tRNA_Ile_lys_synt_subst-bd"/>
</dbReference>
<evidence type="ECO:0000313" key="16">
    <source>
        <dbReference type="EMBL" id="CAB5006376.1"/>
    </source>
</evidence>
<dbReference type="InterPro" id="IPR012094">
    <property type="entry name" value="tRNA_Ile_lys_synt"/>
</dbReference>
<keyword evidence="4" id="KW-0819">tRNA processing</keyword>
<feature type="domain" description="tRNA(Ile)-lysidine/2-thiocytidine synthase N-terminal" evidence="8">
    <location>
        <begin position="23"/>
        <end position="198"/>
    </location>
</feature>
<evidence type="ECO:0000313" key="15">
    <source>
        <dbReference type="EMBL" id="CAB4847389.1"/>
    </source>
</evidence>
<evidence type="ECO:0000313" key="17">
    <source>
        <dbReference type="EMBL" id="CAB5045572.1"/>
    </source>
</evidence>
<evidence type="ECO:0000313" key="12">
    <source>
        <dbReference type="EMBL" id="CAB4696260.1"/>
    </source>
</evidence>
<dbReference type="EMBL" id="CAFBIX010000016">
    <property type="protein sequence ID" value="CAB4847389.1"/>
    <property type="molecule type" value="Genomic_DNA"/>
</dbReference>
<sequence>MINLELRQGLIASLADLEAGDTVLVGLSGGADSLSLLKCAVMVGKIQSINVGAIIIDHQIQAESAKTSQTAAQLATDLGADPVLIFNVNVATGPGSGGMEAAARDARRQAFTRVAGEHNAKAILLGHTLQDQAETVLLGLARGSGARSLSGMRAVEGIYRRPFLNIDRETVRSEVKDLVAFEDPHNSDTKFARVRVRNSVLPILESELGPGVTHALVRSADLLRDDADALDALARFEITRVGDDVNLIGALPRAIRTRVIRQLAITNGCAINDLTRDHVLAIDALVTNWHGQGPLNLPGAVNVERRHDRLTFYQQ</sequence>
<evidence type="ECO:0000256" key="3">
    <source>
        <dbReference type="ARBA" id="ARBA00022598"/>
    </source>
</evidence>
<dbReference type="EMBL" id="CAESAI010000005">
    <property type="protein sequence ID" value="CAB4333130.1"/>
    <property type="molecule type" value="Genomic_DNA"/>
</dbReference>
<evidence type="ECO:0000259" key="9">
    <source>
        <dbReference type="Pfam" id="PF09179"/>
    </source>
</evidence>
<dbReference type="SUPFAM" id="SSF52402">
    <property type="entry name" value="Adenine nucleotide alpha hydrolases-like"/>
    <property type="match status" value="1"/>
</dbReference>
<evidence type="ECO:0000256" key="5">
    <source>
        <dbReference type="ARBA" id="ARBA00022741"/>
    </source>
</evidence>
<dbReference type="EMBL" id="CAEZYC010000001">
    <property type="protein sequence ID" value="CAB4696260.1"/>
    <property type="molecule type" value="Genomic_DNA"/>
</dbReference>
<dbReference type="GO" id="GO:0005737">
    <property type="term" value="C:cytoplasm"/>
    <property type="evidence" value="ECO:0007669"/>
    <property type="project" value="InterPro"/>
</dbReference>
<dbReference type="CDD" id="cd01992">
    <property type="entry name" value="TilS_N"/>
    <property type="match status" value="1"/>
</dbReference>
<evidence type="ECO:0000256" key="4">
    <source>
        <dbReference type="ARBA" id="ARBA00022694"/>
    </source>
</evidence>
<dbReference type="AlphaFoldDB" id="A0A6J6PA05"/>
<dbReference type="InterPro" id="IPR012795">
    <property type="entry name" value="tRNA_Ile_lys_synt_N"/>
</dbReference>
<keyword evidence="2" id="KW-0963">Cytoplasm</keyword>
<feature type="domain" description="tRNA(Ile)-lysidine synthase substrate-binding" evidence="9">
    <location>
        <begin position="248"/>
        <end position="310"/>
    </location>
</feature>
<evidence type="ECO:0000256" key="7">
    <source>
        <dbReference type="ARBA" id="ARBA00048539"/>
    </source>
</evidence>
<dbReference type="EMBL" id="CAFBPK010000001">
    <property type="protein sequence ID" value="CAB5006376.1"/>
    <property type="molecule type" value="Genomic_DNA"/>
</dbReference>
<dbReference type="NCBIfam" id="TIGR02432">
    <property type="entry name" value="lysidine_TilS_N"/>
    <property type="match status" value="1"/>
</dbReference>
<comment type="catalytic activity">
    <reaction evidence="7">
        <text>cytidine(34) in tRNA(Ile2) + L-lysine + ATP = lysidine(34) in tRNA(Ile2) + AMP + diphosphate + H(+)</text>
        <dbReference type="Rhea" id="RHEA:43744"/>
        <dbReference type="Rhea" id="RHEA-COMP:10625"/>
        <dbReference type="Rhea" id="RHEA-COMP:10670"/>
        <dbReference type="ChEBI" id="CHEBI:15378"/>
        <dbReference type="ChEBI" id="CHEBI:30616"/>
        <dbReference type="ChEBI" id="CHEBI:32551"/>
        <dbReference type="ChEBI" id="CHEBI:33019"/>
        <dbReference type="ChEBI" id="CHEBI:82748"/>
        <dbReference type="ChEBI" id="CHEBI:83665"/>
        <dbReference type="ChEBI" id="CHEBI:456215"/>
        <dbReference type="EC" id="6.3.4.19"/>
    </reaction>
</comment>
<evidence type="ECO:0000313" key="14">
    <source>
        <dbReference type="EMBL" id="CAB4804303.1"/>
    </source>
</evidence>
<name>A0A6J6PA05_9ZZZZ</name>
<dbReference type="PANTHER" id="PTHR43033">
    <property type="entry name" value="TRNA(ILE)-LYSIDINE SYNTHASE-RELATED"/>
    <property type="match status" value="1"/>
</dbReference>
<organism evidence="12">
    <name type="scientific">freshwater metagenome</name>
    <dbReference type="NCBI Taxonomy" id="449393"/>
    <lineage>
        <taxon>unclassified sequences</taxon>
        <taxon>metagenomes</taxon>
        <taxon>ecological metagenomes</taxon>
    </lineage>
</organism>
<dbReference type="Gene3D" id="1.20.59.20">
    <property type="match status" value="1"/>
</dbReference>
<evidence type="ECO:0000313" key="11">
    <source>
        <dbReference type="EMBL" id="CAB4333130.1"/>
    </source>
</evidence>
<evidence type="ECO:0000313" key="13">
    <source>
        <dbReference type="EMBL" id="CAB4756571.1"/>
    </source>
</evidence>
<evidence type="ECO:0000313" key="10">
    <source>
        <dbReference type="EMBL" id="CAB4332689.1"/>
    </source>
</evidence>
<dbReference type="Pfam" id="PF09179">
    <property type="entry name" value="TilS"/>
    <property type="match status" value="1"/>
</dbReference>
<protein>
    <recommendedName>
        <fullName evidence="1">tRNA(Ile)-lysidine synthetase</fullName>
        <ecNumber evidence="1">6.3.4.19</ecNumber>
    </recommendedName>
</protein>
<keyword evidence="6" id="KW-0067">ATP-binding</keyword>
<evidence type="ECO:0000256" key="1">
    <source>
        <dbReference type="ARBA" id="ARBA00013267"/>
    </source>
</evidence>
<dbReference type="InterPro" id="IPR014729">
    <property type="entry name" value="Rossmann-like_a/b/a_fold"/>
</dbReference>
<dbReference type="EC" id="6.3.4.19" evidence="1"/>
<dbReference type="GO" id="GO:0008033">
    <property type="term" value="P:tRNA processing"/>
    <property type="evidence" value="ECO:0007669"/>
    <property type="project" value="UniProtKB-KW"/>
</dbReference>
<proteinExistence type="inferred from homology"/>
<accession>A0A6J6PA05</accession>
<dbReference type="EMBL" id="CAESAD010000001">
    <property type="protein sequence ID" value="CAB4332689.1"/>
    <property type="molecule type" value="Genomic_DNA"/>
</dbReference>
<dbReference type="InterPro" id="IPR011063">
    <property type="entry name" value="TilS/TtcA_N"/>
</dbReference>
<dbReference type="PANTHER" id="PTHR43033:SF1">
    <property type="entry name" value="TRNA(ILE)-LYSIDINE SYNTHASE-RELATED"/>
    <property type="match status" value="1"/>
</dbReference>
<reference evidence="12" key="1">
    <citation type="submission" date="2020-05" db="EMBL/GenBank/DDBJ databases">
        <authorList>
            <person name="Chiriac C."/>
            <person name="Salcher M."/>
            <person name="Ghai R."/>
            <person name="Kavagutti S V."/>
        </authorList>
    </citation>
    <scope>NUCLEOTIDE SEQUENCE</scope>
</reference>
<dbReference type="EMBL" id="CAEZZD010000166">
    <property type="protein sequence ID" value="CAB4756571.1"/>
    <property type="molecule type" value="Genomic_DNA"/>
</dbReference>
<dbReference type="Pfam" id="PF01171">
    <property type="entry name" value="ATP_bind_3"/>
    <property type="match status" value="1"/>
</dbReference>
<keyword evidence="5" id="KW-0547">Nucleotide-binding</keyword>
<dbReference type="Gene3D" id="3.40.50.620">
    <property type="entry name" value="HUPs"/>
    <property type="match status" value="1"/>
</dbReference>
<evidence type="ECO:0000256" key="6">
    <source>
        <dbReference type="ARBA" id="ARBA00022840"/>
    </source>
</evidence>
<dbReference type="HAMAP" id="MF_01161">
    <property type="entry name" value="tRNA_Ile_lys_synt"/>
    <property type="match status" value="1"/>
</dbReference>
<dbReference type="SUPFAM" id="SSF82829">
    <property type="entry name" value="MesJ substrate recognition domain-like"/>
    <property type="match status" value="1"/>
</dbReference>
<keyword evidence="3" id="KW-0436">Ligase</keyword>